<evidence type="ECO:0000256" key="2">
    <source>
        <dbReference type="ARBA" id="ARBA00009034"/>
    </source>
</evidence>
<reference evidence="8" key="2">
    <citation type="submission" date="2025-09" db="UniProtKB">
        <authorList>
            <consortium name="Ensembl"/>
        </authorList>
    </citation>
    <scope>IDENTIFICATION</scope>
</reference>
<sequence>LLLKSFPSHSVGSWIQPSAPCNAIYLYEITFFKTDSTQTTNNKEPENLKLQSVFVPDLEQLQRGSLPLEQQAGKDLFNLYDYNEYVPTSDDFKEYVRQVEDAAQKNKGGTGIASPMGSNSFPWAKYPRKKRDLSMGVAGMCCKWGCTKMEISTLC</sequence>
<organism evidence="8 9">
    <name type="scientific">Crocodylus porosus</name>
    <name type="common">Saltwater crocodile</name>
    <name type="synonym">Estuarine crocodile</name>
    <dbReference type="NCBI Taxonomy" id="8502"/>
    <lineage>
        <taxon>Eukaryota</taxon>
        <taxon>Metazoa</taxon>
        <taxon>Chordata</taxon>
        <taxon>Craniata</taxon>
        <taxon>Vertebrata</taxon>
        <taxon>Euteleostomi</taxon>
        <taxon>Archelosauria</taxon>
        <taxon>Archosauria</taxon>
        <taxon>Crocodylia</taxon>
        <taxon>Longirostres</taxon>
        <taxon>Crocodylidae</taxon>
        <taxon>Crocodylus</taxon>
    </lineage>
</organism>
<evidence type="ECO:0000313" key="9">
    <source>
        <dbReference type="Proteomes" id="UP000594220"/>
    </source>
</evidence>
<keyword evidence="4" id="KW-0964">Secreted</keyword>
<dbReference type="CDD" id="cd04365">
    <property type="entry name" value="IlGF_relaxin_like"/>
    <property type="match status" value="1"/>
</dbReference>
<keyword evidence="5" id="KW-0165">Cleavage on pair of basic residues</keyword>
<evidence type="ECO:0008006" key="10">
    <source>
        <dbReference type="Google" id="ProtNLM"/>
    </source>
</evidence>
<comment type="subcellular location">
    <subcellularLocation>
        <location evidence="1">Secreted</location>
    </subcellularLocation>
</comment>
<evidence type="ECO:0000256" key="5">
    <source>
        <dbReference type="ARBA" id="ARBA00022685"/>
    </source>
</evidence>
<evidence type="ECO:0000256" key="7">
    <source>
        <dbReference type="ARBA" id="ARBA00023157"/>
    </source>
</evidence>
<dbReference type="SUPFAM" id="SSF56994">
    <property type="entry name" value="Insulin-like"/>
    <property type="match status" value="1"/>
</dbReference>
<protein>
    <recommendedName>
        <fullName evidence="10">Relaxin 3</fullName>
    </recommendedName>
</protein>
<dbReference type="InterPro" id="IPR036438">
    <property type="entry name" value="Insulin-like_sf"/>
</dbReference>
<evidence type="ECO:0000256" key="3">
    <source>
        <dbReference type="ARBA" id="ARBA00011207"/>
    </source>
</evidence>
<accession>A0A7M4E8Q2</accession>
<keyword evidence="9" id="KW-1185">Reference proteome</keyword>
<keyword evidence="7" id="KW-1015">Disulfide bond</keyword>
<dbReference type="InterPro" id="IPR051042">
    <property type="entry name" value="Repro_Hormone_Insulin-like"/>
</dbReference>
<evidence type="ECO:0000256" key="1">
    <source>
        <dbReference type="ARBA" id="ARBA00004613"/>
    </source>
</evidence>
<dbReference type="Ensembl" id="ENSCPRT00005007156.1">
    <property type="protein sequence ID" value="ENSCPRP00005006105.1"/>
    <property type="gene ID" value="ENSCPRG00005004371.1"/>
</dbReference>
<evidence type="ECO:0000256" key="6">
    <source>
        <dbReference type="ARBA" id="ARBA00022702"/>
    </source>
</evidence>
<evidence type="ECO:0000313" key="8">
    <source>
        <dbReference type="Ensembl" id="ENSCPRP00005006105.1"/>
    </source>
</evidence>
<reference evidence="8" key="1">
    <citation type="submission" date="2025-08" db="UniProtKB">
        <authorList>
            <consortium name="Ensembl"/>
        </authorList>
    </citation>
    <scope>IDENTIFICATION</scope>
</reference>
<proteinExistence type="inferred from homology"/>
<dbReference type="GO" id="GO:0005576">
    <property type="term" value="C:extracellular region"/>
    <property type="evidence" value="ECO:0007669"/>
    <property type="project" value="UniProtKB-SubCell"/>
</dbReference>
<dbReference type="AlphaFoldDB" id="A0A7M4E8Q2"/>
<dbReference type="GO" id="GO:0005179">
    <property type="term" value="F:hormone activity"/>
    <property type="evidence" value="ECO:0007669"/>
    <property type="project" value="UniProtKB-KW"/>
</dbReference>
<dbReference type="Proteomes" id="UP000594220">
    <property type="component" value="Unplaced"/>
</dbReference>
<keyword evidence="6" id="KW-0372">Hormone</keyword>
<name>A0A7M4E8Q2_CROPO</name>
<dbReference type="PANTHER" id="PTHR12004">
    <property type="entry name" value="RELAXIN"/>
    <property type="match status" value="1"/>
</dbReference>
<dbReference type="PROSITE" id="PS00262">
    <property type="entry name" value="INSULIN"/>
    <property type="match status" value="1"/>
</dbReference>
<comment type="similarity">
    <text evidence="2">Belongs to the insulin family.</text>
</comment>
<dbReference type="GeneTree" id="ENSGT00940000154434"/>
<dbReference type="PANTHER" id="PTHR12004:SF13">
    <property type="entry name" value="PRORELAXIN H2"/>
    <property type="match status" value="1"/>
</dbReference>
<dbReference type="OMA" id="YLYEITF"/>
<dbReference type="InterPro" id="IPR022353">
    <property type="entry name" value="Insulin_CS"/>
</dbReference>
<comment type="subunit">
    <text evidence="3">Heterodimer of a B chain and an A chain linked by two disulfide bonds.</text>
</comment>
<evidence type="ECO:0000256" key="4">
    <source>
        <dbReference type="ARBA" id="ARBA00022525"/>
    </source>
</evidence>